<dbReference type="CDD" id="cd00165">
    <property type="entry name" value="S4"/>
    <property type="match status" value="1"/>
</dbReference>
<evidence type="ECO:0000313" key="12">
    <source>
        <dbReference type="Proteomes" id="UP000006201"/>
    </source>
</evidence>
<evidence type="ECO:0000256" key="3">
    <source>
        <dbReference type="ARBA" id="ARBA00022884"/>
    </source>
</evidence>
<dbReference type="STRING" id="87626.PTD2_18010"/>
<dbReference type="AlphaFoldDB" id="A4CBK5"/>
<dbReference type="InterPro" id="IPR036986">
    <property type="entry name" value="S4_RNA-bd_sf"/>
</dbReference>
<comment type="similarity">
    <text evidence="1 8">Belongs to the pseudouridine synthase RsuA family.</text>
</comment>
<sequence length="293" mass="34011">MSEKLQKVLARAGKGSRREIEKFIEAHRVSVDGNVARLGDRVEPHQLIRLDGHIVKIEEPEERVCRVLMYHKPEGELCTRKDPEGRPTVFDRLMRLDDDRWIAVGRLDVNTSGLLLFTNDGELANRLMHPRYEVEREYAVRVFGEVTTETLKTLTKGVELEDGPAKFLKIMPHGGEGINKWYNVLLTEGRNREVRRLWQSQGVEVSRLIRVRYGDLELNKRLPQGGWEELELDKVNYLRKLVGLDRELETKLSVIPEKRKDKRAKIAQIRKAVNKHKQRTTGKKTDPKAKKRT</sequence>
<dbReference type="FunFam" id="3.10.290.10:FF:000003">
    <property type="entry name" value="Pseudouridine synthase"/>
    <property type="match status" value="1"/>
</dbReference>
<reference evidence="11 12" key="1">
    <citation type="submission" date="2006-02" db="EMBL/GenBank/DDBJ databases">
        <authorList>
            <person name="Moran M.A."/>
            <person name="Kjelleberg S."/>
            <person name="Egan S."/>
            <person name="Saunders N."/>
            <person name="Thomas T."/>
            <person name="Ferriera S."/>
            <person name="Johnson J."/>
            <person name="Kravitz S."/>
            <person name="Halpern A."/>
            <person name="Remington K."/>
            <person name="Beeson K."/>
            <person name="Tran B."/>
            <person name="Rogers Y.-H."/>
            <person name="Friedman R."/>
            <person name="Venter J.C."/>
        </authorList>
    </citation>
    <scope>NUCLEOTIDE SEQUENCE [LARGE SCALE GENOMIC DNA]</scope>
    <source>
        <strain evidence="11 12">D2</strain>
    </source>
</reference>
<dbReference type="FunFam" id="3.30.70.580:FF:000009">
    <property type="entry name" value="Pseudouridine synthase"/>
    <property type="match status" value="1"/>
</dbReference>
<dbReference type="Gene3D" id="3.30.70.580">
    <property type="entry name" value="Pseudouridine synthase I, catalytic domain, N-terminal subdomain"/>
    <property type="match status" value="1"/>
</dbReference>
<dbReference type="OrthoDB" id="9807213at2"/>
<dbReference type="NCBIfam" id="TIGR00093">
    <property type="entry name" value="pseudouridine synthase"/>
    <property type="match status" value="1"/>
</dbReference>
<dbReference type="EMBL" id="AAOH01000005">
    <property type="protein sequence ID" value="EAR27742.1"/>
    <property type="molecule type" value="Genomic_DNA"/>
</dbReference>
<dbReference type="GO" id="GO:0160139">
    <property type="term" value="F:23S rRNA pseudouridine(2605) synthase activity"/>
    <property type="evidence" value="ECO:0007669"/>
    <property type="project" value="UniProtKB-EC"/>
</dbReference>
<dbReference type="GO" id="GO:0005829">
    <property type="term" value="C:cytosol"/>
    <property type="evidence" value="ECO:0007669"/>
    <property type="project" value="UniProtKB-ARBA"/>
</dbReference>
<dbReference type="HOGENOM" id="CLU_024979_1_1_6"/>
<dbReference type="PROSITE" id="PS50889">
    <property type="entry name" value="S4"/>
    <property type="match status" value="1"/>
</dbReference>
<dbReference type="CDD" id="cd02556">
    <property type="entry name" value="PseudoU_synth_RluB"/>
    <property type="match status" value="1"/>
</dbReference>
<keyword evidence="12" id="KW-1185">Reference proteome</keyword>
<evidence type="ECO:0000313" key="11">
    <source>
        <dbReference type="EMBL" id="EAR27742.1"/>
    </source>
</evidence>
<dbReference type="SUPFAM" id="SSF55174">
    <property type="entry name" value="Alpha-L RNA-binding motif"/>
    <property type="match status" value="1"/>
</dbReference>
<evidence type="ECO:0000256" key="8">
    <source>
        <dbReference type="RuleBase" id="RU003887"/>
    </source>
</evidence>
<comment type="catalytic activity">
    <reaction evidence="5">
        <text>uridine(2605) in 23S rRNA = pseudouridine(2605) in 23S rRNA</text>
        <dbReference type="Rhea" id="RHEA:42520"/>
        <dbReference type="Rhea" id="RHEA-COMP:10095"/>
        <dbReference type="Rhea" id="RHEA-COMP:10096"/>
        <dbReference type="ChEBI" id="CHEBI:65314"/>
        <dbReference type="ChEBI" id="CHEBI:65315"/>
        <dbReference type="EC" id="5.4.99.22"/>
    </reaction>
</comment>
<dbReference type="Pfam" id="PF01479">
    <property type="entry name" value="S4"/>
    <property type="match status" value="1"/>
</dbReference>
<dbReference type="PANTHER" id="PTHR47683:SF3">
    <property type="entry name" value="RIBOSOMAL LARGE SUBUNIT PSEUDOURIDINE SYNTHASE B"/>
    <property type="match status" value="1"/>
</dbReference>
<evidence type="ECO:0000256" key="7">
    <source>
        <dbReference type="PROSITE-ProRule" id="PRU00182"/>
    </source>
</evidence>
<dbReference type="Proteomes" id="UP000006201">
    <property type="component" value="Unassembled WGS sequence"/>
</dbReference>
<protein>
    <recommendedName>
        <fullName evidence="8">Pseudouridine synthase</fullName>
        <ecNumber evidence="8">5.4.99.-</ecNumber>
    </recommendedName>
</protein>
<dbReference type="InterPro" id="IPR002942">
    <property type="entry name" value="S4_RNA-bd"/>
</dbReference>
<evidence type="ECO:0000256" key="6">
    <source>
        <dbReference type="ARBA" id="ARBA00037383"/>
    </source>
</evidence>
<dbReference type="SUPFAM" id="SSF55120">
    <property type="entry name" value="Pseudouridine synthase"/>
    <property type="match status" value="1"/>
</dbReference>
<evidence type="ECO:0000256" key="4">
    <source>
        <dbReference type="ARBA" id="ARBA00023235"/>
    </source>
</evidence>
<keyword evidence="4 8" id="KW-0413">Isomerase</keyword>
<comment type="function">
    <text evidence="6">Responsible for synthesis of pseudouridine from uracil-2605 in 23S ribosomal RNA.</text>
</comment>
<feature type="compositionally biased region" description="Basic and acidic residues" evidence="9">
    <location>
        <begin position="283"/>
        <end position="293"/>
    </location>
</feature>
<dbReference type="InterPro" id="IPR018496">
    <property type="entry name" value="PsdUridine_synth_RsuA/RluB_CS"/>
</dbReference>
<evidence type="ECO:0000256" key="5">
    <source>
        <dbReference type="ARBA" id="ARBA00036944"/>
    </source>
</evidence>
<dbReference type="FunFam" id="3.30.70.1560:FF:000001">
    <property type="entry name" value="Pseudouridine synthase"/>
    <property type="match status" value="1"/>
</dbReference>
<dbReference type="RefSeq" id="WP_009839574.1">
    <property type="nucleotide sequence ID" value="NZ_CH959301.1"/>
</dbReference>
<dbReference type="PROSITE" id="PS01149">
    <property type="entry name" value="PSI_RSU"/>
    <property type="match status" value="1"/>
</dbReference>
<dbReference type="InterPro" id="IPR042092">
    <property type="entry name" value="PsdUridine_s_RsuA/RluB/E/F_cat"/>
</dbReference>
<dbReference type="PANTHER" id="PTHR47683">
    <property type="entry name" value="PSEUDOURIDINE SYNTHASE FAMILY PROTEIN-RELATED"/>
    <property type="match status" value="1"/>
</dbReference>
<evidence type="ECO:0000256" key="2">
    <source>
        <dbReference type="ARBA" id="ARBA00022552"/>
    </source>
</evidence>
<dbReference type="InterPro" id="IPR050343">
    <property type="entry name" value="RsuA_PseudoU_synthase"/>
</dbReference>
<keyword evidence="3 7" id="KW-0694">RNA-binding</keyword>
<dbReference type="InterPro" id="IPR020103">
    <property type="entry name" value="PsdUridine_synth_cat_dom_sf"/>
</dbReference>
<dbReference type="InterPro" id="IPR006145">
    <property type="entry name" value="PsdUridine_synth_RsuA/RluA"/>
</dbReference>
<keyword evidence="2" id="KW-0698">rRNA processing</keyword>
<dbReference type="SMART" id="SM00363">
    <property type="entry name" value="S4"/>
    <property type="match status" value="1"/>
</dbReference>
<dbReference type="EC" id="5.4.99.-" evidence="8"/>
<dbReference type="InterPro" id="IPR020094">
    <property type="entry name" value="TruA/RsuA/RluB/E/F_N"/>
</dbReference>
<feature type="compositionally biased region" description="Basic residues" evidence="9">
    <location>
        <begin position="272"/>
        <end position="282"/>
    </location>
</feature>
<dbReference type="NCBIfam" id="NF007976">
    <property type="entry name" value="PRK10700.1"/>
    <property type="match status" value="1"/>
</dbReference>
<proteinExistence type="inferred from homology"/>
<comment type="caution">
    <text evidence="11">The sequence shown here is derived from an EMBL/GenBank/DDBJ whole genome shotgun (WGS) entry which is preliminary data.</text>
</comment>
<dbReference type="Gene3D" id="3.10.290.10">
    <property type="entry name" value="RNA-binding S4 domain"/>
    <property type="match status" value="1"/>
</dbReference>
<evidence type="ECO:0000256" key="1">
    <source>
        <dbReference type="ARBA" id="ARBA00008348"/>
    </source>
</evidence>
<evidence type="ECO:0000259" key="10">
    <source>
        <dbReference type="SMART" id="SM00363"/>
    </source>
</evidence>
<gene>
    <name evidence="11" type="ORF">PTD2_18010</name>
</gene>
<dbReference type="Gene3D" id="3.30.70.1560">
    <property type="entry name" value="Alpha-L RNA-binding motif"/>
    <property type="match status" value="1"/>
</dbReference>
<feature type="region of interest" description="Disordered" evidence="9">
    <location>
        <begin position="271"/>
        <end position="293"/>
    </location>
</feature>
<evidence type="ECO:0000256" key="9">
    <source>
        <dbReference type="SAM" id="MobiDB-lite"/>
    </source>
</evidence>
<feature type="domain" description="RNA-binding S4" evidence="10">
    <location>
        <begin position="3"/>
        <end position="63"/>
    </location>
</feature>
<name>A4CBK5_9GAMM</name>
<dbReference type="GO" id="GO:0000455">
    <property type="term" value="P:enzyme-directed rRNA pseudouridine synthesis"/>
    <property type="evidence" value="ECO:0007669"/>
    <property type="project" value="UniProtKB-ARBA"/>
</dbReference>
<dbReference type="Pfam" id="PF00849">
    <property type="entry name" value="PseudoU_synth_2"/>
    <property type="match status" value="1"/>
</dbReference>
<dbReference type="GO" id="GO:0003723">
    <property type="term" value="F:RNA binding"/>
    <property type="evidence" value="ECO:0007669"/>
    <property type="project" value="UniProtKB-KW"/>
</dbReference>
<dbReference type="InterPro" id="IPR000748">
    <property type="entry name" value="PsdUridine_synth_RsuA/RluB/E/F"/>
</dbReference>
<organism evidence="11 12">
    <name type="scientific">Pseudoalteromonas tunicata D2</name>
    <dbReference type="NCBI Taxonomy" id="87626"/>
    <lineage>
        <taxon>Bacteria</taxon>
        <taxon>Pseudomonadati</taxon>
        <taxon>Pseudomonadota</taxon>
        <taxon>Gammaproteobacteria</taxon>
        <taxon>Alteromonadales</taxon>
        <taxon>Pseudoalteromonadaceae</taxon>
        <taxon>Pseudoalteromonas</taxon>
    </lineage>
</organism>
<accession>A4CBK5</accession>
<dbReference type="eggNOG" id="COG1187">
    <property type="taxonomic scope" value="Bacteria"/>
</dbReference>